<keyword evidence="4" id="KW-1185">Reference proteome</keyword>
<dbReference type="Gene3D" id="3.30.530.20">
    <property type="match status" value="1"/>
</dbReference>
<comment type="caution">
    <text evidence="3">The sequence shown here is derived from an EMBL/GenBank/DDBJ whole genome shotgun (WGS) entry which is preliminary data.</text>
</comment>
<evidence type="ECO:0000259" key="2">
    <source>
        <dbReference type="Pfam" id="PF08327"/>
    </source>
</evidence>
<dbReference type="EMBL" id="JBICRM010000066">
    <property type="protein sequence ID" value="MFG1711049.1"/>
    <property type="molecule type" value="Genomic_DNA"/>
</dbReference>
<dbReference type="CDD" id="cd07814">
    <property type="entry name" value="SRPBCC_CalC_Aha1-like"/>
    <property type="match status" value="1"/>
</dbReference>
<dbReference type="Proteomes" id="UP001603978">
    <property type="component" value="Unassembled WGS sequence"/>
</dbReference>
<accession>A0ABW7AUF3</accession>
<dbReference type="RefSeq" id="WP_393177451.1">
    <property type="nucleotide sequence ID" value="NZ_JBICRM010000066.1"/>
</dbReference>
<dbReference type="InterPro" id="IPR023393">
    <property type="entry name" value="START-like_dom_sf"/>
</dbReference>
<sequence>MSTDIRTDIYLPHPPERVWQALIDPAQLAVWLMPNDFQPRVGHRFNFRTDPAPGFDGVIQCEVLAITPGELLRIGWAGGPGLDTTVTWQLAPDGRGTRLLLTHEGFDQADPRQQAVRRLLDSGWRGHLTRRLQHLLNTLP</sequence>
<gene>
    <name evidence="3" type="ORF">ACFLIM_48615</name>
</gene>
<dbReference type="SUPFAM" id="SSF55961">
    <property type="entry name" value="Bet v1-like"/>
    <property type="match status" value="1"/>
</dbReference>
<protein>
    <submittedName>
        <fullName evidence="3">SRPBCC domain-containing protein</fullName>
    </submittedName>
</protein>
<organism evidence="3 4">
    <name type="scientific">Nonomuraea marmarensis</name>
    <dbReference type="NCBI Taxonomy" id="3351344"/>
    <lineage>
        <taxon>Bacteria</taxon>
        <taxon>Bacillati</taxon>
        <taxon>Actinomycetota</taxon>
        <taxon>Actinomycetes</taxon>
        <taxon>Streptosporangiales</taxon>
        <taxon>Streptosporangiaceae</taxon>
        <taxon>Nonomuraea</taxon>
    </lineage>
</organism>
<feature type="domain" description="Activator of Hsp90 ATPase homologue 1/2-like C-terminal" evidence="2">
    <location>
        <begin position="13"/>
        <end position="136"/>
    </location>
</feature>
<name>A0ABW7AUF3_9ACTN</name>
<dbReference type="Pfam" id="PF08327">
    <property type="entry name" value="AHSA1"/>
    <property type="match status" value="1"/>
</dbReference>
<proteinExistence type="inferred from homology"/>
<reference evidence="3 4" key="1">
    <citation type="submission" date="2024-10" db="EMBL/GenBank/DDBJ databases">
        <authorList>
            <person name="Topkara A.R."/>
            <person name="Saygin H."/>
        </authorList>
    </citation>
    <scope>NUCLEOTIDE SEQUENCE [LARGE SCALE GENOMIC DNA]</scope>
    <source>
        <strain evidence="3 4">M3C6</strain>
    </source>
</reference>
<evidence type="ECO:0000256" key="1">
    <source>
        <dbReference type="ARBA" id="ARBA00006817"/>
    </source>
</evidence>
<evidence type="ECO:0000313" key="3">
    <source>
        <dbReference type="EMBL" id="MFG1711049.1"/>
    </source>
</evidence>
<dbReference type="InterPro" id="IPR013538">
    <property type="entry name" value="ASHA1/2-like_C"/>
</dbReference>
<evidence type="ECO:0000313" key="4">
    <source>
        <dbReference type="Proteomes" id="UP001603978"/>
    </source>
</evidence>
<comment type="similarity">
    <text evidence="1">Belongs to the AHA1 family.</text>
</comment>